<dbReference type="Proteomes" id="UP000509510">
    <property type="component" value="Chromosome II"/>
</dbReference>
<dbReference type="Pfam" id="PF16206">
    <property type="entry name" value="Mon2_C"/>
    <property type="match status" value="1"/>
</dbReference>
<evidence type="ECO:0000313" key="9">
    <source>
        <dbReference type="EMBL" id="QKX55807.1"/>
    </source>
</evidence>
<dbReference type="Pfam" id="PF12783">
    <property type="entry name" value="Sec7-like_HUS"/>
    <property type="match status" value="1"/>
</dbReference>
<dbReference type="PANTHER" id="PTHR10663">
    <property type="entry name" value="GUANYL-NUCLEOTIDE EXCHANGE FACTOR"/>
    <property type="match status" value="1"/>
</dbReference>
<keyword evidence="3" id="KW-0653">Protein transport</keyword>
<keyword evidence="10" id="KW-1185">Reference proteome</keyword>
<evidence type="ECO:0000259" key="7">
    <source>
        <dbReference type="Pfam" id="PF16206"/>
    </source>
</evidence>
<dbReference type="RefSeq" id="XP_035341985.1">
    <property type="nucleotide sequence ID" value="XM_035486092.1"/>
</dbReference>
<name>A0A7H8QPB8_TALRU</name>
<evidence type="ECO:0000259" key="8">
    <source>
        <dbReference type="Pfam" id="PF16213"/>
    </source>
</evidence>
<dbReference type="GO" id="GO:0015031">
    <property type="term" value="P:protein transport"/>
    <property type="evidence" value="ECO:0007669"/>
    <property type="project" value="UniProtKB-KW"/>
</dbReference>
<feature type="region of interest" description="Disordered" evidence="5">
    <location>
        <begin position="759"/>
        <end position="781"/>
    </location>
</feature>
<evidence type="ECO:0000256" key="4">
    <source>
        <dbReference type="SAM" id="Coils"/>
    </source>
</evidence>
<feature type="compositionally biased region" description="Polar residues" evidence="5">
    <location>
        <begin position="759"/>
        <end position="773"/>
    </location>
</feature>
<proteinExistence type="inferred from homology"/>
<protein>
    <recommendedName>
        <fullName evidence="11">Endosomal peripheral membrane protein</fullName>
    </recommendedName>
</protein>
<feature type="domain" description="Mon2/Sec7/BIG1-like dimerisation and cyclophilin-binding" evidence="8">
    <location>
        <begin position="4"/>
        <end position="175"/>
    </location>
</feature>
<reference evidence="10" key="1">
    <citation type="submission" date="2020-06" db="EMBL/GenBank/DDBJ databases">
        <title>A chromosome-scale genome assembly of Talaromyces rugulosus W13939.</title>
        <authorList>
            <person name="Wang B."/>
            <person name="Guo L."/>
            <person name="Ye K."/>
            <person name="Wang L."/>
        </authorList>
    </citation>
    <scope>NUCLEOTIDE SEQUENCE [LARGE SCALE GENOMIC DNA]</scope>
    <source>
        <strain evidence="10">W13939</strain>
    </source>
</reference>
<feature type="region of interest" description="Disordered" evidence="5">
    <location>
        <begin position="600"/>
        <end position="636"/>
    </location>
</feature>
<evidence type="ECO:0008006" key="11">
    <source>
        <dbReference type="Google" id="ProtNLM"/>
    </source>
</evidence>
<gene>
    <name evidence="9" type="ORF">TRUGW13939_02905</name>
</gene>
<evidence type="ECO:0000313" key="10">
    <source>
        <dbReference type="Proteomes" id="UP000509510"/>
    </source>
</evidence>
<accession>A0A7H8QPB8</accession>
<dbReference type="OrthoDB" id="294853at2759"/>
<dbReference type="InterPro" id="IPR032817">
    <property type="entry name" value="Mon2_C"/>
</dbReference>
<evidence type="ECO:0000259" key="6">
    <source>
        <dbReference type="Pfam" id="PF12783"/>
    </source>
</evidence>
<comment type="similarity">
    <text evidence="1">Belongs to the MON2 family.</text>
</comment>
<evidence type="ECO:0000256" key="3">
    <source>
        <dbReference type="ARBA" id="ARBA00022927"/>
    </source>
</evidence>
<feature type="domain" description="Mon2/Sec7/BIG1-like HUS" evidence="6">
    <location>
        <begin position="200"/>
        <end position="354"/>
    </location>
</feature>
<dbReference type="InterPro" id="IPR032691">
    <property type="entry name" value="Mon2/Sec7/BIG1-like_HUS"/>
</dbReference>
<sequence length="1724" mass="190555">MSSQILQAELANLIQESKRKHSDLRNAAEQSLSELKALPSTSEAQITADLIRRPNFISPFLLACQTRQIKLAAIGAVCIQRLATSHALSPERLGDTLSALREAAGLSQDVQLKILQTLPALLHNYSDQLSGELLAHTLEICATIQVSKVAAVSNTAAATLQQLVISVFEKVVAEDGNPSRSTTTKSVPVENASIDIGIAAYDALQILGDLCHLVEGEKLDFLQIKGLSPVFVLELIESVLVNNIKLFRSHPEQLHVLRDRLMPLTVRYLSERHNFPQTLRITRILLILLRNFMSLLPDECEMALGLLIHLLEPDVSVSWKRVLCMEVFRGLHAEHGLVRLAYALFDETEGRKTIVKDHMASLLRLASEKPSIIGVSHQSTVPSGVSHSRSNTEDQITLEAGGVAGVIGAAVNAADENVTGISNQWSTVRAPYLELLDKSEAPTPPETYIYSLVINCISSLSEGLARFILPLTVTESRGKRKKKTTMHDREQGSTGELQRSNSTRSTASDSKRQTVPLNPLTLEDHPQIAAIKSSAGIIESCWPAILATCSTFLYAALDAEFYHNLVRSFQKLAHVAGLLRQAAARDAFLTTLGKATIPVDGVTASRNGSNTQQSDAPETTGENAPQSALETPEASMGVSRTSLSTRNLLCLRALLNLGIALGPTLDLSAWSILFETLQNADLVIKLAAVTSTKQAANVGNVDNTSQAGQDIPKANMGNEILAVQTVASRMFESTAEYPNDSFEAVLKALLNLAFNSRQSSTANPLSPAQSSPSRRMGRVHQTTRSISLAAGKFRIQDDELNFVLDKTRDLGSANIDRLSSVGQEEDAIWGILNANLNEIITSSDYNSAIRLKASKTLNTIILQTMKDDYLEGDLRNALQLRNLQSLQSQIESLYRQRAQPSAVDMESHEQALDTLKVMLEQYGETFVSGWDLVFELVSSVFDKKGLDPDGNNTAKNEKDTSLKPRNFTARSPRLIRSAYNSLQLIASDFLTLLPPSCLLNLVDSFSYFASQDSDFNISLTTTTFFWNVSDFLQSQVGKFSIEDSMDTTISEESLTKLTNDVDIPTSRGALWLILLLHIVGLTTDKRPEIRNSAIRTLLRIFDAYGPQLSPKAWNLCLNRVLFVMMNDVQNGTLEATTSKEDVGQAKAWEETAVIMIRGSSDLIGSFFDQIAKDARFDASWKRFLGFFQALVQINTHEVVEAVFKSLYEILEHAETPGSLNNEAVQLAWLLWVNNHPSINAESLNMEESNQDALLAYLRSFQQIYKLYKSSIGDEQVQQILQHLRVAVWNSVISRYSVDVEHQSTLQELVIECTKALCHDKPESQPAIITCLADFDDAALTQWSPNRDRSRPSLVAFSKAAIDLSSWYITEHGIKADIISDGSLVSLLQHLAHPILRKYDWNGRDHEPLIWQKATTSAINIIRVVVPYVEKRYDALERSHITQFWTSIVEIARGIITAQIRGEVDISPGRIAADEEFDIQAFHTLKPLIIPSFGSSHIPDSIQRTFSCALVQSSFIYPPQRMDKPIETLLAKPLHDLYKVRRGRTFTPVPIARSHIAYALVDTMFELARAINPPSAAAKDPSPQNSTESRITLARSIMPYLILRVSLPLKSYIADQPLRGRMPQPAPAHRELVHILKGLADLESEPVAIPDAPNGFVSSSTKSHQLQYRKHLGWMYPLLVKCVHVTGKATERGDRAVLENLVRILDAVGDCQNLEDGDDDEGDED</sequence>
<evidence type="ECO:0000256" key="1">
    <source>
        <dbReference type="ARBA" id="ARBA00008144"/>
    </source>
</evidence>
<dbReference type="PANTHER" id="PTHR10663:SF333">
    <property type="entry name" value="PROTEIN MON2 HOMOLOG"/>
    <property type="match status" value="1"/>
</dbReference>
<feature type="domain" description="Mon2 C-terminal" evidence="7">
    <location>
        <begin position="988"/>
        <end position="1215"/>
    </location>
</feature>
<organism evidence="9 10">
    <name type="scientific">Talaromyces rugulosus</name>
    <name type="common">Penicillium rugulosum</name>
    <dbReference type="NCBI Taxonomy" id="121627"/>
    <lineage>
        <taxon>Eukaryota</taxon>
        <taxon>Fungi</taxon>
        <taxon>Dikarya</taxon>
        <taxon>Ascomycota</taxon>
        <taxon>Pezizomycotina</taxon>
        <taxon>Eurotiomycetes</taxon>
        <taxon>Eurotiomycetidae</taxon>
        <taxon>Eurotiales</taxon>
        <taxon>Trichocomaceae</taxon>
        <taxon>Talaromyces</taxon>
        <taxon>Talaromyces sect. Islandici</taxon>
    </lineage>
</organism>
<dbReference type="EMBL" id="CP055899">
    <property type="protein sequence ID" value="QKX55807.1"/>
    <property type="molecule type" value="Genomic_DNA"/>
</dbReference>
<keyword evidence="2" id="KW-0813">Transport</keyword>
<dbReference type="Pfam" id="PF16213">
    <property type="entry name" value="DCB"/>
    <property type="match status" value="1"/>
</dbReference>
<feature type="compositionally biased region" description="Polar residues" evidence="5">
    <location>
        <begin position="492"/>
        <end position="516"/>
    </location>
</feature>
<evidence type="ECO:0000256" key="5">
    <source>
        <dbReference type="SAM" id="MobiDB-lite"/>
    </source>
</evidence>
<feature type="compositionally biased region" description="Polar residues" evidence="5">
    <location>
        <begin position="604"/>
        <end position="629"/>
    </location>
</feature>
<dbReference type="SUPFAM" id="SSF48371">
    <property type="entry name" value="ARM repeat"/>
    <property type="match status" value="2"/>
</dbReference>
<dbReference type="GO" id="GO:0005794">
    <property type="term" value="C:Golgi apparatus"/>
    <property type="evidence" value="ECO:0007669"/>
    <property type="project" value="UniProtKB-ARBA"/>
</dbReference>
<dbReference type="InterPro" id="IPR032629">
    <property type="entry name" value="DCB_dom"/>
</dbReference>
<feature type="region of interest" description="Disordered" evidence="5">
    <location>
        <begin position="478"/>
        <end position="519"/>
    </location>
</feature>
<dbReference type="KEGG" id="trg:TRUGW13939_02905"/>
<keyword evidence="4" id="KW-0175">Coiled coil</keyword>
<feature type="coiled-coil region" evidence="4">
    <location>
        <begin position="876"/>
        <end position="925"/>
    </location>
</feature>
<evidence type="ECO:0000256" key="2">
    <source>
        <dbReference type="ARBA" id="ARBA00022448"/>
    </source>
</evidence>
<dbReference type="InterPro" id="IPR016024">
    <property type="entry name" value="ARM-type_fold"/>
</dbReference>
<dbReference type="GeneID" id="55990412"/>